<reference evidence="2 3" key="1">
    <citation type="journal article" date="2015" name="Proc. Natl. Acad. Sci. U.S.A.">
        <title>The resurrection genome of Boea hygrometrica: A blueprint for survival of dehydration.</title>
        <authorList>
            <person name="Xiao L."/>
            <person name="Yang G."/>
            <person name="Zhang L."/>
            <person name="Yang X."/>
            <person name="Zhao S."/>
            <person name="Ji Z."/>
            <person name="Zhou Q."/>
            <person name="Hu M."/>
            <person name="Wang Y."/>
            <person name="Chen M."/>
            <person name="Xu Y."/>
            <person name="Jin H."/>
            <person name="Xiao X."/>
            <person name="Hu G."/>
            <person name="Bao F."/>
            <person name="Hu Y."/>
            <person name="Wan P."/>
            <person name="Li L."/>
            <person name="Deng X."/>
            <person name="Kuang T."/>
            <person name="Xiang C."/>
            <person name="Zhu J.K."/>
            <person name="Oliver M.J."/>
            <person name="He Y."/>
        </authorList>
    </citation>
    <scope>NUCLEOTIDE SEQUENCE [LARGE SCALE GENOMIC DNA]</scope>
    <source>
        <strain evidence="3">cv. XS01</strain>
    </source>
</reference>
<evidence type="ECO:0000256" key="1">
    <source>
        <dbReference type="SAM" id="MobiDB-lite"/>
    </source>
</evidence>
<dbReference type="EMBL" id="KQ995303">
    <property type="protein sequence ID" value="KZV47310.1"/>
    <property type="molecule type" value="Genomic_DNA"/>
</dbReference>
<feature type="compositionally biased region" description="Acidic residues" evidence="1">
    <location>
        <begin position="46"/>
        <end position="61"/>
    </location>
</feature>
<name>A0A2Z7CJM5_9LAMI</name>
<evidence type="ECO:0000313" key="2">
    <source>
        <dbReference type="EMBL" id="KZV47310.1"/>
    </source>
</evidence>
<keyword evidence="3" id="KW-1185">Reference proteome</keyword>
<proteinExistence type="predicted"/>
<protein>
    <submittedName>
        <fullName evidence="2">Uncharacterized protein</fullName>
    </submittedName>
</protein>
<sequence length="142" mass="16377">MDPAVTWWMALTSKSRPRQREDAVIRENGEELDESWEEAKEWVAVTDDDEEDEDDDDDEDRETAKQSAAGLCFTPRILIWESVNLTKKMIGGDEFAAKHRAEEEGERRNDECVVGVGEGVGFLEYMYQCTFTRYSTSIIFIH</sequence>
<organism evidence="2 3">
    <name type="scientific">Dorcoceras hygrometricum</name>
    <dbReference type="NCBI Taxonomy" id="472368"/>
    <lineage>
        <taxon>Eukaryota</taxon>
        <taxon>Viridiplantae</taxon>
        <taxon>Streptophyta</taxon>
        <taxon>Embryophyta</taxon>
        <taxon>Tracheophyta</taxon>
        <taxon>Spermatophyta</taxon>
        <taxon>Magnoliopsida</taxon>
        <taxon>eudicotyledons</taxon>
        <taxon>Gunneridae</taxon>
        <taxon>Pentapetalae</taxon>
        <taxon>asterids</taxon>
        <taxon>lamiids</taxon>
        <taxon>Lamiales</taxon>
        <taxon>Gesneriaceae</taxon>
        <taxon>Didymocarpoideae</taxon>
        <taxon>Trichosporeae</taxon>
        <taxon>Loxocarpinae</taxon>
        <taxon>Dorcoceras</taxon>
    </lineage>
</organism>
<gene>
    <name evidence="2" type="ORF">F511_07733</name>
</gene>
<accession>A0A2Z7CJM5</accession>
<feature type="compositionally biased region" description="Basic and acidic residues" evidence="1">
    <location>
        <begin position="18"/>
        <end position="29"/>
    </location>
</feature>
<dbReference type="AlphaFoldDB" id="A0A2Z7CJM5"/>
<dbReference type="Proteomes" id="UP000250235">
    <property type="component" value="Unassembled WGS sequence"/>
</dbReference>
<feature type="region of interest" description="Disordered" evidence="1">
    <location>
        <begin position="14"/>
        <end position="67"/>
    </location>
</feature>
<evidence type="ECO:0000313" key="3">
    <source>
        <dbReference type="Proteomes" id="UP000250235"/>
    </source>
</evidence>